<accession>A0A7J8XX77</accession>
<feature type="compositionally biased region" description="Low complexity" evidence="4">
    <location>
        <begin position="372"/>
        <end position="385"/>
    </location>
</feature>
<evidence type="ECO:0000313" key="6">
    <source>
        <dbReference type="Proteomes" id="UP000593577"/>
    </source>
</evidence>
<protein>
    <recommendedName>
        <fullName evidence="7">Filament-like plant protein</fullName>
    </recommendedName>
</protein>
<sequence length="409" mass="45640">MICSEANKGELSCSDSWASALIAELDQFKNVKTVNRSLPGSSIEIDIMDDFLEMERLAALPATKSKNQCLESKATANVSNNDGDNLLLKAELEAMIHRTTELEKKLEKIEVEKAELETALTLNESKLQLRDTGLKLEELQRELSMVNEAKQNLESQLKNMEADVETMSSKIESLEKEIEKERTLSAEVSVNSNESKKMLESQLISIEVEARTMSAKIDSLETEVEKERELSAQITVKCQELEEELSRKKQETELQQTVNSNVEVKIKQSSWDSLSDNHEMLWQEDLTAAAGKLAECQRTIASLGQQLKSLATLEDFLIDSASIPEFPKGRSLIPEAGGEPWNLHSNETFSSKRDPESPRTSFDKNNGNTPPSSSSSSSIMTSNHASSEKNRNGFAKFFTRSKNGIQLEI</sequence>
<dbReference type="AlphaFoldDB" id="A0A7J8XX77"/>
<name>A0A7J8XX77_GOSAI</name>
<feature type="region of interest" description="Disordered" evidence="4">
    <location>
        <begin position="329"/>
        <end position="394"/>
    </location>
</feature>
<feature type="coiled-coil region" evidence="3">
    <location>
        <begin position="92"/>
        <end position="258"/>
    </location>
</feature>
<proteinExistence type="inferred from homology"/>
<keyword evidence="2 3" id="KW-0175">Coiled coil</keyword>
<keyword evidence="6" id="KW-1185">Reference proteome</keyword>
<dbReference type="PANTHER" id="PTHR31580">
    <property type="entry name" value="FILAMENT-LIKE PLANT PROTEIN 4"/>
    <property type="match status" value="1"/>
</dbReference>
<evidence type="ECO:0000313" key="5">
    <source>
        <dbReference type="EMBL" id="MBA0691931.1"/>
    </source>
</evidence>
<evidence type="ECO:0008006" key="7">
    <source>
        <dbReference type="Google" id="ProtNLM"/>
    </source>
</evidence>
<comment type="similarity">
    <text evidence="1">Belongs to the FPP family.</text>
</comment>
<reference evidence="5 6" key="1">
    <citation type="journal article" date="2019" name="Genome Biol. Evol.">
        <title>Insights into the evolution of the New World diploid cottons (Gossypium, subgenus Houzingenia) based on genome sequencing.</title>
        <authorList>
            <person name="Grover C.E."/>
            <person name="Arick M.A. 2nd"/>
            <person name="Thrash A."/>
            <person name="Conover J.L."/>
            <person name="Sanders W.S."/>
            <person name="Peterson D.G."/>
            <person name="Frelichowski J.E."/>
            <person name="Scheffler J.A."/>
            <person name="Scheffler B.E."/>
            <person name="Wendel J.F."/>
        </authorList>
    </citation>
    <scope>NUCLEOTIDE SEQUENCE [LARGE SCALE GENOMIC DNA]</scope>
    <source>
        <strain evidence="5">185</strain>
        <tissue evidence="5">Leaf</tissue>
    </source>
</reference>
<evidence type="ECO:0000256" key="3">
    <source>
        <dbReference type="SAM" id="Coils"/>
    </source>
</evidence>
<dbReference type="EMBL" id="JABFAA010000009">
    <property type="protein sequence ID" value="MBA0691931.1"/>
    <property type="molecule type" value="Genomic_DNA"/>
</dbReference>
<dbReference type="SUPFAM" id="SSF57997">
    <property type="entry name" value="Tropomyosin"/>
    <property type="match status" value="1"/>
</dbReference>
<evidence type="ECO:0000256" key="4">
    <source>
        <dbReference type="SAM" id="MobiDB-lite"/>
    </source>
</evidence>
<dbReference type="Pfam" id="PF05911">
    <property type="entry name" value="FPP"/>
    <property type="match status" value="2"/>
</dbReference>
<evidence type="ECO:0000256" key="1">
    <source>
        <dbReference type="ARBA" id="ARBA00005921"/>
    </source>
</evidence>
<feature type="compositionally biased region" description="Polar residues" evidence="4">
    <location>
        <begin position="358"/>
        <end position="371"/>
    </location>
</feature>
<organism evidence="5 6">
    <name type="scientific">Gossypium aridum</name>
    <name type="common">American cotton</name>
    <name type="synonym">Erioxylum aridum</name>
    <dbReference type="NCBI Taxonomy" id="34290"/>
    <lineage>
        <taxon>Eukaryota</taxon>
        <taxon>Viridiplantae</taxon>
        <taxon>Streptophyta</taxon>
        <taxon>Embryophyta</taxon>
        <taxon>Tracheophyta</taxon>
        <taxon>Spermatophyta</taxon>
        <taxon>Magnoliopsida</taxon>
        <taxon>eudicotyledons</taxon>
        <taxon>Gunneridae</taxon>
        <taxon>Pentapetalae</taxon>
        <taxon>rosids</taxon>
        <taxon>malvids</taxon>
        <taxon>Malvales</taxon>
        <taxon>Malvaceae</taxon>
        <taxon>Malvoideae</taxon>
        <taxon>Gossypium</taxon>
    </lineage>
</organism>
<evidence type="ECO:0000256" key="2">
    <source>
        <dbReference type="ARBA" id="ARBA00023054"/>
    </source>
</evidence>
<dbReference type="PANTHER" id="PTHR31580:SF5">
    <property type="entry name" value="FILAMENT-LIKE PLANT PROTEIN 1-RELATED"/>
    <property type="match status" value="1"/>
</dbReference>
<gene>
    <name evidence="5" type="ORF">Goari_009532</name>
</gene>
<dbReference type="InterPro" id="IPR008587">
    <property type="entry name" value="FPP_plant"/>
</dbReference>
<comment type="caution">
    <text evidence="5">The sequence shown here is derived from an EMBL/GenBank/DDBJ whole genome shotgun (WGS) entry which is preliminary data.</text>
</comment>
<dbReference type="Proteomes" id="UP000593577">
    <property type="component" value="Unassembled WGS sequence"/>
</dbReference>